<evidence type="ECO:0000313" key="2">
    <source>
        <dbReference type="EMBL" id="AFJ63334.1"/>
    </source>
</evidence>
<dbReference type="InterPro" id="IPR008949">
    <property type="entry name" value="Isoprenoid_synthase_dom_sf"/>
</dbReference>
<proteinExistence type="inferred from homology"/>
<protein>
    <submittedName>
        <fullName evidence="2">Transcriptional regulator</fullName>
    </submittedName>
</protein>
<dbReference type="HOGENOM" id="CLU_079583_0_0_9"/>
<dbReference type="SFLD" id="SFLDG01211">
    <property type="entry name" value="Competence_Regulatory_Protein"/>
    <property type="match status" value="1"/>
</dbReference>
<name>I2C9L0_BACAY</name>
<comment type="similarity">
    <text evidence="1">Belongs to the FPP/GGPP synthase family.</text>
</comment>
<sequence length="308" mass="35490">MKTIIEQMCLDAETIKEKMKEIVNDNLYNSDLISLLCSFIETKESFFFGNLAYQHYIAFNGANFKEIELLAVGIELLILSFDILDDHEDEDNDSALWMKIDRSVSLNASTSLYTISLHLINSLCTVSEFSQLALKYALEAMQGQHDDLRNVAETEEECLEMIKHKSGSLTAMPCVLGTMLASGEYNETVENYSYLLGIVKQIENDYYGLFNKERSDINKKRNNLVLLYLKRKFNPMSVLILKIMNSNQEYQLLLSDKDAFKQKLWDAGVIQYISIMIKLYEDKIMNELNKINIEIELLHYKSLNEGTV</sequence>
<dbReference type="CDD" id="cd00867">
    <property type="entry name" value="Trans_IPPS"/>
    <property type="match status" value="1"/>
</dbReference>
<dbReference type="SUPFAM" id="SSF48576">
    <property type="entry name" value="Terpenoid synthases"/>
    <property type="match status" value="1"/>
</dbReference>
<dbReference type="InterPro" id="IPR000092">
    <property type="entry name" value="Polyprenyl_synt"/>
</dbReference>
<dbReference type="Gene3D" id="1.10.600.10">
    <property type="entry name" value="Farnesyl Diphosphate Synthase"/>
    <property type="match status" value="1"/>
</dbReference>
<reference evidence="2 3" key="1">
    <citation type="journal article" date="2012" name="J. Biotechnol.">
        <title>Genome sequence of the plant growth promoting strain Bacillus amyloliquefaciens subsp. plantarum B9601-Y2 and expression of mersacidin and other secondary metabolites.</title>
        <authorList>
            <person name="He P."/>
            <person name="Hao K."/>
            <person name="Blom J."/>
            <person name="Ruckert C."/>
            <person name="Vater J."/>
            <person name="Mao Z."/>
            <person name="Wu Y."/>
            <person name="Hou M."/>
            <person name="He P."/>
            <person name="He Y."/>
            <person name="Borriss R."/>
        </authorList>
    </citation>
    <scope>NUCLEOTIDE SEQUENCE [LARGE SCALE GENOMIC DNA]</scope>
    <source>
        <strain evidence="2">Y2</strain>
    </source>
</reference>
<dbReference type="GO" id="GO:0004659">
    <property type="term" value="F:prenyltransferase activity"/>
    <property type="evidence" value="ECO:0007669"/>
    <property type="project" value="InterPro"/>
</dbReference>
<organism evidence="2 3">
    <name type="scientific">Bacillus amyloliquefaciens (strain Y2)</name>
    <name type="common">Bacillus amyloliquefaciens subsp. plantarum (strain B9601-Y2)</name>
    <dbReference type="NCBI Taxonomy" id="1155777"/>
    <lineage>
        <taxon>Bacteria</taxon>
        <taxon>Bacillati</taxon>
        <taxon>Bacillota</taxon>
        <taxon>Bacilli</taxon>
        <taxon>Bacillales</taxon>
        <taxon>Bacillaceae</taxon>
        <taxon>Bacillus</taxon>
        <taxon>Bacillus amyloliquefaciens group</taxon>
    </lineage>
</organism>
<dbReference type="EMBL" id="CP003332">
    <property type="protein sequence ID" value="AFJ63334.1"/>
    <property type="molecule type" value="Genomic_DNA"/>
</dbReference>
<dbReference type="Proteomes" id="UP000002878">
    <property type="component" value="Chromosome"/>
</dbReference>
<dbReference type="GO" id="GO:0008299">
    <property type="term" value="P:isoprenoid biosynthetic process"/>
    <property type="evidence" value="ECO:0007669"/>
    <property type="project" value="InterPro"/>
</dbReference>
<dbReference type="Pfam" id="PF00348">
    <property type="entry name" value="polyprenyl_synt"/>
    <property type="match status" value="1"/>
</dbReference>
<evidence type="ECO:0000256" key="1">
    <source>
        <dbReference type="RuleBase" id="RU004466"/>
    </source>
</evidence>
<dbReference type="AlphaFoldDB" id="I2C9L0"/>
<dbReference type="SFLD" id="SFLDS00005">
    <property type="entry name" value="Isoprenoid_Synthase_Type_I"/>
    <property type="match status" value="1"/>
</dbReference>
<evidence type="ECO:0000313" key="3">
    <source>
        <dbReference type="Proteomes" id="UP000002878"/>
    </source>
</evidence>
<accession>I2C9L0</accession>
<keyword evidence="1" id="KW-0808">Transferase</keyword>
<dbReference type="InterPro" id="IPR033965">
    <property type="entry name" value="ComQ"/>
</dbReference>
<dbReference type="PATRIC" id="fig|1126211.3.peg.3291"/>
<dbReference type="KEGG" id="bqy:MUS_3463"/>
<gene>
    <name evidence="2" type="primary">comQ</name>
    <name evidence="2" type="ORF">MUS_3463</name>
</gene>